<dbReference type="Pfam" id="PF25058">
    <property type="entry name" value="ARM_TT21"/>
    <property type="match status" value="1"/>
</dbReference>
<dbReference type="InterPro" id="IPR056832">
    <property type="entry name" value="ARM_TT21_2nd"/>
</dbReference>
<protein>
    <submittedName>
        <fullName evidence="10">CLUMA_CG012072, isoform A</fullName>
    </submittedName>
</protein>
<dbReference type="OrthoDB" id="10259630at2759"/>
<dbReference type="GO" id="GO:0005929">
    <property type="term" value="C:cilium"/>
    <property type="evidence" value="ECO:0007669"/>
    <property type="project" value="GOC"/>
</dbReference>
<dbReference type="InterPro" id="IPR056833">
    <property type="entry name" value="ARM_TT21_N"/>
</dbReference>
<evidence type="ECO:0000313" key="10">
    <source>
        <dbReference type="EMBL" id="CRK98820.1"/>
    </source>
</evidence>
<dbReference type="PANTHER" id="PTHR14699">
    <property type="entry name" value="STI2 PROTEIN-RELATED"/>
    <property type="match status" value="1"/>
</dbReference>
<dbReference type="InterPro" id="IPR056835">
    <property type="entry name" value="ARM_TT21_5th"/>
</dbReference>
<dbReference type="FunFam" id="1.25.40.10:FF:000197">
    <property type="entry name" value="Tetratricopeptide repeat domain 21B"/>
    <property type="match status" value="1"/>
</dbReference>
<evidence type="ECO:0000313" key="11">
    <source>
        <dbReference type="Proteomes" id="UP000183832"/>
    </source>
</evidence>
<comment type="similarity">
    <text evidence="1">Belongs to the TTC21 family.</text>
</comment>
<dbReference type="Pfam" id="PF25064">
    <property type="entry name" value="ARM_TT21_5th"/>
    <property type="match status" value="1"/>
</dbReference>
<dbReference type="GO" id="GO:0061512">
    <property type="term" value="P:protein localization to cilium"/>
    <property type="evidence" value="ECO:0007669"/>
    <property type="project" value="TreeGrafter"/>
</dbReference>
<keyword evidence="3 4" id="KW-0802">TPR repeat</keyword>
<feature type="repeat" description="TPR" evidence="4">
    <location>
        <begin position="765"/>
        <end position="798"/>
    </location>
</feature>
<dbReference type="Pfam" id="PF25062">
    <property type="entry name" value="ARM_TT21_N"/>
    <property type="match status" value="1"/>
</dbReference>
<evidence type="ECO:0000256" key="3">
    <source>
        <dbReference type="ARBA" id="ARBA00022803"/>
    </source>
</evidence>
<dbReference type="GO" id="GO:0030991">
    <property type="term" value="C:intraciliary transport particle A"/>
    <property type="evidence" value="ECO:0007669"/>
    <property type="project" value="TreeGrafter"/>
</dbReference>
<proteinExistence type="inferred from homology"/>
<dbReference type="GO" id="GO:0035721">
    <property type="term" value="P:intraciliary retrograde transport"/>
    <property type="evidence" value="ECO:0007669"/>
    <property type="project" value="TreeGrafter"/>
</dbReference>
<feature type="domain" description="Tetratricopeptide repeat protein 21A/21B fourth ARM" evidence="9">
    <location>
        <begin position="767"/>
        <end position="922"/>
    </location>
</feature>
<evidence type="ECO:0000256" key="1">
    <source>
        <dbReference type="ARBA" id="ARBA00010935"/>
    </source>
</evidence>
<dbReference type="Pfam" id="PF25060">
    <property type="entry name" value="ARM_TT21_2nd"/>
    <property type="match status" value="1"/>
</dbReference>
<feature type="domain" description="Tetratricopeptide repeat protein 21A/21B second ARM" evidence="5">
    <location>
        <begin position="267"/>
        <end position="542"/>
    </location>
</feature>
<evidence type="ECO:0000259" key="9">
    <source>
        <dbReference type="Pfam" id="PF25068"/>
    </source>
</evidence>
<sequence>MDEKEYKSLIFISGLDKFYNTMNMICVDAIGKFGNSNFRFLNGISLIFSNRIQEGIRELNSLTSDSDVGIGSMLSLIYGHKKCSVVDKEAVGSLEARIKEERKRLTPNSAYYASLFLFLCGKYEKARDYAEKTLKLHNDHTDSMILKGWCEIMLNQKTKSTLELFNKAVSTNETIDGILGQVRFHQNNNDFEKAISILNRLSVRYPHLNVPLVEKMKTYLASWDYEQAYETSYRILNMEPYNIEALRTKTIVVLCRDGKIDESVECLQTLYKALEKHEPSNSEIYYEIAQLFSKCCGRNQKVLSETYKFAEKSNTLSPTNSNYLTELGFQSVLLKQLKNAVKFFRNATKIDDNSMQALCGLTLCQLLDNGHSTQVSQQIEFLTEIQGTSNKSPLLLFLTAKLLHDKPKEAIASLIEACEVHFKNLKTLSFGAEYLRAFDPDFLLELCKELLQYCPIQQSITMKTNIPRETLHVSLKNSINILETVVKALPGSCEALFNLARVQFLSGEVAASALSLQKILQEIDPTFTPAHLLIAQIHIQQNNHQRASQSLEICLSHDFKIRDNPLYHLIFGIVLKAQQNFEECLKSFKMAMTICGYYNVTNSDEYNEKSSKTSSEKIALGLADLVTLFLEMINTYTLMNEHSEAAKLMQFAMKEFEKTPESGRVIIANADFYLSQGNTIRSLELLSSIHPGQSYYLQAKTKMANIYLVNKKDRLSFAQCFRELVHNNPGPDSYIMLGDAYMSIQEPDEAVEAYKQAVLQDPMDPSLASKLGRAYVKTHQYKKAIEYYKDVITVPDNYQLKLDLAELYLKLKQYSNAEKIILDDIEKNQRHDDDLSKLQTKTKLLLLLSRVREKSGNINASLSSLKEARDNQYRIQQRISIDQNANVHEQHKILSKICALMAEQSIMIRDNVQAIQHYKEAIKFSPHETTQQASLAKLYMQLNRMQECQNICAMILENDPNDENAQIMMADLSFRRMDFESAAYHFSQLVLSKPTYWTALARLIEVMRRSGSLNESLTFIEQAEEKATSGNEAGLSFCKGLFDWYTCNPNGALRHFNNSRRDVEWGKQSVFNMIEICLNPDADLPSEGELSDVPEDVDINNSRSIALKTAERLLKELKPKTNVLDNEALNHKLLENFLLLATRQKVNVEKALNNFTAIVSQDEFKENVGAIYGIAGAHVMLKQGQRAKNQLKRINKSIWTFEEAEYLERSWLLLADIYIQASKYDIATDLLQKVLKHNKSCYKAYELCGQISEKEQNYKSAAIHYENAWKFSGKQKPNIAHKLAYNSMKSKRFADAIDVCQQALKIYPDYPSVKEILEKSRNNLKM</sequence>
<dbReference type="PROSITE" id="PS50005">
    <property type="entry name" value="TPR"/>
    <property type="match status" value="2"/>
</dbReference>
<reference evidence="10 11" key="1">
    <citation type="submission" date="2015-04" db="EMBL/GenBank/DDBJ databases">
        <authorList>
            <person name="Syromyatnikov M.Y."/>
            <person name="Popov V.N."/>
        </authorList>
    </citation>
    <scope>NUCLEOTIDE SEQUENCE [LARGE SCALE GENOMIC DNA]</scope>
</reference>
<evidence type="ECO:0000259" key="6">
    <source>
        <dbReference type="Pfam" id="PF25062"/>
    </source>
</evidence>
<evidence type="ECO:0000259" key="7">
    <source>
        <dbReference type="Pfam" id="PF25063"/>
    </source>
</evidence>
<dbReference type="Pfam" id="PF25063">
    <property type="entry name" value="ARM_TT21_C"/>
    <property type="match status" value="1"/>
</dbReference>
<organism evidence="10 11">
    <name type="scientific">Clunio marinus</name>
    <dbReference type="NCBI Taxonomy" id="568069"/>
    <lineage>
        <taxon>Eukaryota</taxon>
        <taxon>Metazoa</taxon>
        <taxon>Ecdysozoa</taxon>
        <taxon>Arthropoda</taxon>
        <taxon>Hexapoda</taxon>
        <taxon>Insecta</taxon>
        <taxon>Pterygota</taxon>
        <taxon>Neoptera</taxon>
        <taxon>Endopterygota</taxon>
        <taxon>Diptera</taxon>
        <taxon>Nematocera</taxon>
        <taxon>Chironomoidea</taxon>
        <taxon>Chironomidae</taxon>
        <taxon>Clunio</taxon>
    </lineage>
</organism>
<dbReference type="SMART" id="SM00028">
    <property type="entry name" value="TPR"/>
    <property type="match status" value="13"/>
</dbReference>
<dbReference type="STRING" id="568069.A0A1J1IH00"/>
<feature type="domain" description="Tetratricopeptide repeat protein 21A/21B fifth ARM repeats" evidence="8">
    <location>
        <begin position="963"/>
        <end position="1078"/>
    </location>
</feature>
<gene>
    <name evidence="10" type="ORF">CLUMA_CG012072</name>
</gene>
<evidence type="ECO:0000259" key="8">
    <source>
        <dbReference type="Pfam" id="PF25064"/>
    </source>
</evidence>
<evidence type="ECO:0000256" key="2">
    <source>
        <dbReference type="ARBA" id="ARBA00022737"/>
    </source>
</evidence>
<dbReference type="InterPro" id="IPR056834">
    <property type="entry name" value="ARM_TT21_C"/>
</dbReference>
<accession>A0A1J1IH00</accession>
<dbReference type="Gene3D" id="1.25.40.10">
    <property type="entry name" value="Tetratricopeptide repeat domain"/>
    <property type="match status" value="5"/>
</dbReference>
<dbReference type="InterPro" id="IPR056836">
    <property type="entry name" value="ARM_TT21_4th"/>
</dbReference>
<dbReference type="Proteomes" id="UP000183832">
    <property type="component" value="Unassembled WGS sequence"/>
</dbReference>
<dbReference type="InterPro" id="IPR019734">
    <property type="entry name" value="TPR_rpt"/>
</dbReference>
<dbReference type="PANTHER" id="PTHR14699:SF0">
    <property type="entry name" value="TETRATRICOPEPTIDE REPEAT PROTEIN 21 HOMOLOG"/>
    <property type="match status" value="1"/>
</dbReference>
<keyword evidence="11" id="KW-1185">Reference proteome</keyword>
<feature type="repeat" description="TPR" evidence="4">
    <location>
        <begin position="731"/>
        <end position="764"/>
    </location>
</feature>
<dbReference type="FunFam" id="1.25.40.10:FF:000219">
    <property type="entry name" value="Tetratricopeptide repeat domain 21B"/>
    <property type="match status" value="1"/>
</dbReference>
<dbReference type="InterPro" id="IPR011990">
    <property type="entry name" value="TPR-like_helical_dom_sf"/>
</dbReference>
<evidence type="ECO:0000256" key="4">
    <source>
        <dbReference type="PROSITE-ProRule" id="PRU00339"/>
    </source>
</evidence>
<feature type="domain" description="Tetratricopeptide repeat protein 21A/21B C-terminal ARM" evidence="7">
    <location>
        <begin position="1109"/>
        <end position="1321"/>
    </location>
</feature>
<dbReference type="Pfam" id="PF13181">
    <property type="entry name" value="TPR_8"/>
    <property type="match status" value="1"/>
</dbReference>
<dbReference type="EMBL" id="CVRI01000048">
    <property type="protein sequence ID" value="CRK98820.1"/>
    <property type="molecule type" value="Genomic_DNA"/>
</dbReference>
<dbReference type="Pfam" id="PF25068">
    <property type="entry name" value="ARM_TT21_4th"/>
    <property type="match status" value="1"/>
</dbReference>
<evidence type="ECO:0000259" key="5">
    <source>
        <dbReference type="Pfam" id="PF25060"/>
    </source>
</evidence>
<dbReference type="InterPro" id="IPR040364">
    <property type="entry name" value="TTC21A/TTC21B"/>
</dbReference>
<feature type="domain" description="Tetratricopeptide repeat protein 21A/21B N-terminal ARM repeat" evidence="6">
    <location>
        <begin position="16"/>
        <end position="228"/>
    </location>
</feature>
<name>A0A1J1IH00_9DIPT</name>
<keyword evidence="2" id="KW-0677">Repeat</keyword>
<dbReference type="SUPFAM" id="SSF48452">
    <property type="entry name" value="TPR-like"/>
    <property type="match status" value="6"/>
</dbReference>